<evidence type="ECO:0000259" key="6">
    <source>
        <dbReference type="PROSITE" id="PS51736"/>
    </source>
</evidence>
<organism evidence="7 8">
    <name type="scientific">Vagococcus lutrae</name>
    <dbReference type="NCBI Taxonomy" id="81947"/>
    <lineage>
        <taxon>Bacteria</taxon>
        <taxon>Bacillati</taxon>
        <taxon>Bacillota</taxon>
        <taxon>Bacilli</taxon>
        <taxon>Lactobacillales</taxon>
        <taxon>Enterococcaceae</taxon>
        <taxon>Vagococcus</taxon>
    </lineage>
</organism>
<sequence>MAKIGYMRVSTCHQKFDSQEKALKEFGVDHLFKEYGSGRNTDRSELNKALACLAPGDTFVIFKLDRLSRTTRQLLFLIEEFEKRNIQFVSLQNHIDTSTPMGKFFFTIMGAFAEMEANLIRERVIAGIEAAREKGVPLGRPRQIKNALKAIDLYTTTNMSVKEIAEKCHISIPTLYKYLRELNILKRTHSSTKE</sequence>
<name>A0AAF0BIM7_9ENTE</name>
<keyword evidence="4" id="KW-0233">DNA recombination</keyword>
<evidence type="ECO:0000313" key="8">
    <source>
        <dbReference type="Proteomes" id="UP001179600"/>
    </source>
</evidence>
<feature type="active site" description="O-(5'-phospho-DNA)-serine intermediate" evidence="5">
    <location>
        <position position="10"/>
    </location>
</feature>
<dbReference type="SMART" id="SM00857">
    <property type="entry name" value="Resolvase"/>
    <property type="match status" value="1"/>
</dbReference>
<evidence type="ECO:0000256" key="2">
    <source>
        <dbReference type="ARBA" id="ARBA00022908"/>
    </source>
</evidence>
<dbReference type="RefSeq" id="WP_272163504.1">
    <property type="nucleotide sequence ID" value="NZ_CP116507.1"/>
</dbReference>
<dbReference type="PROSITE" id="PS51736">
    <property type="entry name" value="RECOMBINASES_3"/>
    <property type="match status" value="1"/>
</dbReference>
<dbReference type="GO" id="GO:0015074">
    <property type="term" value="P:DNA integration"/>
    <property type="evidence" value="ECO:0007669"/>
    <property type="project" value="UniProtKB-KW"/>
</dbReference>
<dbReference type="GO" id="GO:0000150">
    <property type="term" value="F:DNA strand exchange activity"/>
    <property type="evidence" value="ECO:0007669"/>
    <property type="project" value="InterPro"/>
</dbReference>
<comment type="similarity">
    <text evidence="1">Belongs to the site-specific recombinase resolvase family.</text>
</comment>
<feature type="domain" description="Resolvase/invertase-type recombinase catalytic" evidence="6">
    <location>
        <begin position="2"/>
        <end position="135"/>
    </location>
</feature>
<dbReference type="FunFam" id="3.40.50.1390:FF:000001">
    <property type="entry name" value="DNA recombinase"/>
    <property type="match status" value="1"/>
</dbReference>
<proteinExistence type="inferred from homology"/>
<evidence type="ECO:0000256" key="1">
    <source>
        <dbReference type="ARBA" id="ARBA00009913"/>
    </source>
</evidence>
<dbReference type="InterPro" id="IPR050639">
    <property type="entry name" value="SSR_resolvase"/>
</dbReference>
<dbReference type="InterPro" id="IPR036162">
    <property type="entry name" value="Resolvase-like_N_sf"/>
</dbReference>
<evidence type="ECO:0000256" key="5">
    <source>
        <dbReference type="PIRSR" id="PIRSR606118-50"/>
    </source>
</evidence>
<reference evidence="7" key="1">
    <citation type="submission" date="2023-01" db="EMBL/GenBank/DDBJ databases">
        <title>Oxazolidinone resistance genes in florfenicol resistant enterococci from beef cattle and veal calves at slaughter.</title>
        <authorList>
            <person name="Biggel M."/>
        </authorList>
    </citation>
    <scope>NUCLEOTIDE SEQUENCE</scope>
    <source>
        <strain evidence="7">K204-1</strain>
    </source>
</reference>
<dbReference type="InterPro" id="IPR006118">
    <property type="entry name" value="Recombinase_CS"/>
</dbReference>
<accession>A0AAF0BIM7</accession>
<dbReference type="CDD" id="cd03768">
    <property type="entry name" value="SR_ResInv"/>
    <property type="match status" value="1"/>
</dbReference>
<dbReference type="PANTHER" id="PTHR30461">
    <property type="entry name" value="DNA-INVERTASE FROM LAMBDOID PROPHAGE"/>
    <property type="match status" value="1"/>
</dbReference>
<protein>
    <submittedName>
        <fullName evidence="7">Recombinase family protein</fullName>
    </submittedName>
</protein>
<evidence type="ECO:0000313" key="7">
    <source>
        <dbReference type="EMBL" id="WCG23091.1"/>
    </source>
</evidence>
<dbReference type="PANTHER" id="PTHR30461:SF2">
    <property type="entry name" value="SERINE RECOMBINASE PINE-RELATED"/>
    <property type="match status" value="1"/>
</dbReference>
<dbReference type="Gene3D" id="3.40.50.1390">
    <property type="entry name" value="Resolvase, N-terminal catalytic domain"/>
    <property type="match status" value="1"/>
</dbReference>
<dbReference type="Gene3D" id="1.10.10.60">
    <property type="entry name" value="Homeodomain-like"/>
    <property type="match status" value="1"/>
</dbReference>
<dbReference type="InterPro" id="IPR006119">
    <property type="entry name" value="Resolv_N"/>
</dbReference>
<dbReference type="SUPFAM" id="SSF53041">
    <property type="entry name" value="Resolvase-like"/>
    <property type="match status" value="1"/>
</dbReference>
<dbReference type="GO" id="GO:0003677">
    <property type="term" value="F:DNA binding"/>
    <property type="evidence" value="ECO:0007669"/>
    <property type="project" value="UniProtKB-KW"/>
</dbReference>
<keyword evidence="3" id="KW-0238">DNA-binding</keyword>
<dbReference type="Proteomes" id="UP001179600">
    <property type="component" value="Chromosome"/>
</dbReference>
<keyword evidence="2" id="KW-0229">DNA integration</keyword>
<dbReference type="Pfam" id="PF00239">
    <property type="entry name" value="Resolvase"/>
    <property type="match status" value="1"/>
</dbReference>
<evidence type="ECO:0000256" key="4">
    <source>
        <dbReference type="ARBA" id="ARBA00023172"/>
    </source>
</evidence>
<evidence type="ECO:0000256" key="3">
    <source>
        <dbReference type="ARBA" id="ARBA00023125"/>
    </source>
</evidence>
<dbReference type="AlphaFoldDB" id="A0AAF0BIM7"/>
<dbReference type="PROSITE" id="PS00398">
    <property type="entry name" value="RECOMBINASES_2"/>
    <property type="match status" value="1"/>
</dbReference>
<gene>
    <name evidence="7" type="ORF">PML95_02255</name>
</gene>
<dbReference type="EMBL" id="CP116507">
    <property type="protein sequence ID" value="WCG23091.1"/>
    <property type="molecule type" value="Genomic_DNA"/>
</dbReference>